<name>A0ABW4L3D6_9MICO</name>
<feature type="compositionally biased region" description="Low complexity" evidence="1">
    <location>
        <begin position="336"/>
        <end position="350"/>
    </location>
</feature>
<keyword evidence="3" id="KW-1185">Reference proteome</keyword>
<dbReference type="InterPro" id="IPR035985">
    <property type="entry name" value="Ubiquitin-activating_enz"/>
</dbReference>
<dbReference type="SUPFAM" id="SSF69572">
    <property type="entry name" value="Activating enzymes of the ubiquitin-like proteins"/>
    <property type="match status" value="1"/>
</dbReference>
<dbReference type="RefSeq" id="WP_388002295.1">
    <property type="nucleotide sequence ID" value="NZ_JBHUEE010000001.1"/>
</dbReference>
<dbReference type="Proteomes" id="UP001597277">
    <property type="component" value="Unassembled WGS sequence"/>
</dbReference>
<evidence type="ECO:0000313" key="3">
    <source>
        <dbReference type="Proteomes" id="UP001597277"/>
    </source>
</evidence>
<sequence length="371" mass="39089">MDARTIRLRAGLSVLWRREGESQIGVDPRCAVVLENLTRGEQRVLDLLDGPDFAPTEADLTRLGHTVGVAPGRVRELLGLLDRSGVLDHGSRRTGSALGPEEAYWSRVLPGGDGAGLLAGRDHAVVRVCGLDHVGLRIATHLSEAGVGTLLLDDEHPVRRSDVGPYEPIDVGRPRAERARALLRASYPRLRTQAEPGRGPDLVVAVFAAVADPVRLVPVLREDLEHLPVVIGDVDIAVGPLVRPGRGPCTRCLDLHRTEADPAWPAVATQMRCAAPAAAARQLGQIGAVVAAHQALAAIDGREVAVEAATLEVGPLSPLPVLRQWTIHPECGCGGPDPVRAAGADAAASRSRTDPHGSASEQPASRPTAPV</sequence>
<feature type="region of interest" description="Disordered" evidence="1">
    <location>
        <begin position="334"/>
        <end position="371"/>
    </location>
</feature>
<gene>
    <name evidence="2" type="ORF">ACFSE6_03455</name>
</gene>
<proteinExistence type="predicted"/>
<reference evidence="3" key="1">
    <citation type="journal article" date="2019" name="Int. J. Syst. Evol. Microbiol.">
        <title>The Global Catalogue of Microorganisms (GCM) 10K type strain sequencing project: providing services to taxonomists for standard genome sequencing and annotation.</title>
        <authorList>
            <consortium name="The Broad Institute Genomics Platform"/>
            <consortium name="The Broad Institute Genome Sequencing Center for Infectious Disease"/>
            <person name="Wu L."/>
            <person name="Ma J."/>
        </authorList>
    </citation>
    <scope>NUCLEOTIDE SEQUENCE [LARGE SCALE GENOMIC DNA]</scope>
    <source>
        <strain evidence="3">JCM 17130</strain>
    </source>
</reference>
<dbReference type="Gene3D" id="3.40.50.720">
    <property type="entry name" value="NAD(P)-binding Rossmann-like Domain"/>
    <property type="match status" value="1"/>
</dbReference>
<organism evidence="2 3">
    <name type="scientific">Georgenia deserti</name>
    <dbReference type="NCBI Taxonomy" id="2093781"/>
    <lineage>
        <taxon>Bacteria</taxon>
        <taxon>Bacillati</taxon>
        <taxon>Actinomycetota</taxon>
        <taxon>Actinomycetes</taxon>
        <taxon>Micrococcales</taxon>
        <taxon>Bogoriellaceae</taxon>
        <taxon>Georgenia</taxon>
    </lineage>
</organism>
<comment type="caution">
    <text evidence="2">The sequence shown here is derived from an EMBL/GenBank/DDBJ whole genome shotgun (WGS) entry which is preliminary data.</text>
</comment>
<protein>
    <recommendedName>
        <fullName evidence="4">Thiamine biosynthesis protein ThiF</fullName>
    </recommendedName>
</protein>
<evidence type="ECO:0000313" key="2">
    <source>
        <dbReference type="EMBL" id="MFD1716877.1"/>
    </source>
</evidence>
<accession>A0ABW4L3D6</accession>
<dbReference type="EMBL" id="JBHUEE010000001">
    <property type="protein sequence ID" value="MFD1716877.1"/>
    <property type="molecule type" value="Genomic_DNA"/>
</dbReference>
<evidence type="ECO:0000256" key="1">
    <source>
        <dbReference type="SAM" id="MobiDB-lite"/>
    </source>
</evidence>
<evidence type="ECO:0008006" key="4">
    <source>
        <dbReference type="Google" id="ProtNLM"/>
    </source>
</evidence>